<organism evidence="2 3">
    <name type="scientific">Agromyces ramosus</name>
    <dbReference type="NCBI Taxonomy" id="33879"/>
    <lineage>
        <taxon>Bacteria</taxon>
        <taxon>Bacillati</taxon>
        <taxon>Actinomycetota</taxon>
        <taxon>Actinomycetes</taxon>
        <taxon>Micrococcales</taxon>
        <taxon>Microbacteriaceae</taxon>
        <taxon>Agromyces</taxon>
    </lineage>
</organism>
<dbReference type="EC" id="3.1.21.5" evidence="2"/>
<dbReference type="SUPFAM" id="SSF52540">
    <property type="entry name" value="P-loop containing nucleoside triphosphate hydrolases"/>
    <property type="match status" value="1"/>
</dbReference>
<dbReference type="InterPro" id="IPR014001">
    <property type="entry name" value="Helicase_ATP-bd"/>
</dbReference>
<gene>
    <name evidence="2" type="ORF">QFZ26_001050</name>
</gene>
<dbReference type="PANTHER" id="PTHR47396">
    <property type="entry name" value="TYPE I RESTRICTION ENZYME ECOKI R PROTEIN"/>
    <property type="match status" value="1"/>
</dbReference>
<evidence type="ECO:0000313" key="2">
    <source>
        <dbReference type="EMBL" id="MDQ0893495.1"/>
    </source>
</evidence>
<dbReference type="Proteomes" id="UP001239083">
    <property type="component" value="Unassembled WGS sequence"/>
</dbReference>
<protein>
    <submittedName>
        <fullName evidence="2">Type III restriction enzyme</fullName>
        <ecNumber evidence="2">3.1.21.5</ecNumber>
    </submittedName>
</protein>
<proteinExistence type="predicted"/>
<dbReference type="InterPro" id="IPR027417">
    <property type="entry name" value="P-loop_NTPase"/>
</dbReference>
<comment type="caution">
    <text evidence="2">The sequence shown here is derived from an EMBL/GenBank/DDBJ whole genome shotgun (WGS) entry which is preliminary data.</text>
</comment>
<evidence type="ECO:0000313" key="3">
    <source>
        <dbReference type="Proteomes" id="UP001239083"/>
    </source>
</evidence>
<keyword evidence="2" id="KW-0378">Hydrolase</keyword>
<name>A0ABU0R5Y5_9MICO</name>
<dbReference type="PANTHER" id="PTHR47396:SF1">
    <property type="entry name" value="ATP-DEPENDENT HELICASE IRC3-RELATED"/>
    <property type="match status" value="1"/>
</dbReference>
<dbReference type="InterPro" id="IPR050742">
    <property type="entry name" value="Helicase_Restrict-Modif_Enz"/>
</dbReference>
<sequence>MRITLTEYQAVAVDKVLKRILSSQAAYENEEYSAVVLSAVTGAGKTVIATAVIEQLLEGGDVIAAPHPDTTLLWVTSDPTLNAQTLQKMESASDRLGNLGRFRTVTAGQSINQEVFDPGTVTFLNTQAARRGSVIDKRTDSQQFSIWDTIANSVVKYGSNFIVFIDEAHRGVEQKPDKDQSTIVNRLVNGPKPVPVVVGISATADKFHKSIATAIAGEPRTPRNVTVPVSDVQASGIIKDRIVLHNPVASAAGTFAADTTLIRAGVKQSLAAESSWALYCSAEGENLVLPALVVQLQDKPTDDALREVVDAVLDEWPGLSVRNIVNTFAEHQHLDLGAGRVIKYMQPHHIQDQTYVRVILAKNAITTGWDCPRAEVLVSLRTAKDHTYIAQLIGRTIRQPLARRIEADETLNKVHCYLPRFDVTGVNAVIEQFRNEGDDSLPVDIVRATLTYGKADGTDAAFQLLGALPSYQIPSRLRAPGTRRLHRLAAELAHDNIDPEAPDEAKRLLNIEMDAIAARLETDVMNRRAEIEHVKLHENEVSTTGDLISSGAALMPLKRDRNNIDDTFRTASRALKDGLAEDYWNYLVDKDPTDVVAHKVTVAALGTLQTAVNDVQTYANLVTSTWLKKHGKAVSELSEGRRGVYDTIRSEAKDPELSTVATPDVVDENLRVAPEQAENEAAAIAFARSDSGHRFPQHLYVDDDGMYYAAALNKLERDVLAAEISDGDLWYRNPPAGRRSLTIPYQLAIGQHAGLHPDFLVFREVDGQMTVSIIDPHGTHFDDSDPKLRGLIQYAELHGGAYRSILAVDRIGVEVLALPLHVAKIRERVLKRLDAGESSGHVFSAEGVPL</sequence>
<dbReference type="InterPro" id="IPR006935">
    <property type="entry name" value="Helicase/UvrB_N"/>
</dbReference>
<dbReference type="EMBL" id="JAUSYY010000001">
    <property type="protein sequence ID" value="MDQ0893495.1"/>
    <property type="molecule type" value="Genomic_DNA"/>
</dbReference>
<feature type="domain" description="Helicase ATP-binding" evidence="1">
    <location>
        <begin position="26"/>
        <end position="222"/>
    </location>
</feature>
<dbReference type="Gene3D" id="3.40.50.300">
    <property type="entry name" value="P-loop containing nucleotide triphosphate hydrolases"/>
    <property type="match status" value="2"/>
</dbReference>
<dbReference type="RefSeq" id="WP_307039960.1">
    <property type="nucleotide sequence ID" value="NZ_JAUSYY010000001.1"/>
</dbReference>
<dbReference type="SMART" id="SM00487">
    <property type="entry name" value="DEXDc"/>
    <property type="match status" value="1"/>
</dbReference>
<dbReference type="GO" id="GO:0015668">
    <property type="term" value="F:type III site-specific deoxyribonuclease activity"/>
    <property type="evidence" value="ECO:0007669"/>
    <property type="project" value="UniProtKB-EC"/>
</dbReference>
<dbReference type="PROSITE" id="PS51192">
    <property type="entry name" value="HELICASE_ATP_BIND_1"/>
    <property type="match status" value="1"/>
</dbReference>
<keyword evidence="3" id="KW-1185">Reference proteome</keyword>
<evidence type="ECO:0000259" key="1">
    <source>
        <dbReference type="PROSITE" id="PS51192"/>
    </source>
</evidence>
<dbReference type="Pfam" id="PF04851">
    <property type="entry name" value="ResIII"/>
    <property type="match status" value="1"/>
</dbReference>
<reference evidence="2 3" key="1">
    <citation type="submission" date="2023-07" db="EMBL/GenBank/DDBJ databases">
        <title>Comparative genomics of wheat-associated soil bacteria to identify genetic determinants of phenazine resistance.</title>
        <authorList>
            <person name="Mouncey N."/>
        </authorList>
    </citation>
    <scope>NUCLEOTIDE SEQUENCE [LARGE SCALE GENOMIC DNA]</scope>
    <source>
        <strain evidence="2 3">V3I3</strain>
    </source>
</reference>
<accession>A0ABU0R5Y5</accession>